<protein>
    <submittedName>
        <fullName evidence="6">Ankyrin repeat domain-containing protein 24-like</fullName>
    </submittedName>
</protein>
<keyword evidence="2 3" id="KW-0040">ANK repeat</keyword>
<dbReference type="GeneID" id="100375011"/>
<feature type="repeat" description="ANK" evidence="3">
    <location>
        <begin position="33"/>
        <end position="69"/>
    </location>
</feature>
<dbReference type="SUPFAM" id="SSF48403">
    <property type="entry name" value="Ankyrin repeat"/>
    <property type="match status" value="1"/>
</dbReference>
<keyword evidence="5" id="KW-1185">Reference proteome</keyword>
<dbReference type="Pfam" id="PF13606">
    <property type="entry name" value="Ank_3"/>
    <property type="match status" value="1"/>
</dbReference>
<dbReference type="Gene3D" id="1.25.40.20">
    <property type="entry name" value="Ankyrin repeat-containing domain"/>
    <property type="match status" value="2"/>
</dbReference>
<reference evidence="6" key="1">
    <citation type="submission" date="2025-08" db="UniProtKB">
        <authorList>
            <consortium name="RefSeq"/>
        </authorList>
    </citation>
    <scope>IDENTIFICATION</scope>
    <source>
        <tissue evidence="6">Testes</tissue>
    </source>
</reference>
<proteinExistence type="predicted"/>
<dbReference type="Pfam" id="PF00023">
    <property type="entry name" value="Ank"/>
    <property type="match status" value="1"/>
</dbReference>
<evidence type="ECO:0000256" key="4">
    <source>
        <dbReference type="SAM" id="MobiDB-lite"/>
    </source>
</evidence>
<dbReference type="PANTHER" id="PTHR46680">
    <property type="entry name" value="NF-KAPPA-B INHIBITOR ALPHA"/>
    <property type="match status" value="1"/>
</dbReference>
<dbReference type="PROSITE" id="PS50297">
    <property type="entry name" value="ANK_REP_REGION"/>
    <property type="match status" value="2"/>
</dbReference>
<name>A0ABM0GID4_SACKO</name>
<evidence type="ECO:0000313" key="5">
    <source>
        <dbReference type="Proteomes" id="UP000694865"/>
    </source>
</evidence>
<feature type="repeat" description="ANK" evidence="3">
    <location>
        <begin position="141"/>
        <end position="165"/>
    </location>
</feature>
<dbReference type="PROSITE" id="PS50088">
    <property type="entry name" value="ANK_REPEAT"/>
    <property type="match status" value="4"/>
</dbReference>
<evidence type="ECO:0000256" key="3">
    <source>
        <dbReference type="PROSITE-ProRule" id="PRU00023"/>
    </source>
</evidence>
<feature type="compositionally biased region" description="Polar residues" evidence="4">
    <location>
        <begin position="219"/>
        <end position="228"/>
    </location>
</feature>
<dbReference type="InterPro" id="IPR036770">
    <property type="entry name" value="Ankyrin_rpt-contain_sf"/>
</dbReference>
<dbReference type="RefSeq" id="XP_002730494.1">
    <property type="nucleotide sequence ID" value="XM_002730448.1"/>
</dbReference>
<dbReference type="InterPro" id="IPR002110">
    <property type="entry name" value="Ankyrin_rpt"/>
</dbReference>
<feature type="repeat" description="ANK" evidence="3">
    <location>
        <begin position="1"/>
        <end position="32"/>
    </location>
</feature>
<dbReference type="SMART" id="SM00248">
    <property type="entry name" value="ANK"/>
    <property type="match status" value="5"/>
</dbReference>
<accession>A0ABM0GID4</accession>
<feature type="repeat" description="ANK" evidence="3">
    <location>
        <begin position="104"/>
        <end position="140"/>
    </location>
</feature>
<evidence type="ECO:0000256" key="2">
    <source>
        <dbReference type="ARBA" id="ARBA00023043"/>
    </source>
</evidence>
<keyword evidence="1" id="KW-0677">Repeat</keyword>
<evidence type="ECO:0000256" key="1">
    <source>
        <dbReference type="ARBA" id="ARBA00022737"/>
    </source>
</evidence>
<dbReference type="Proteomes" id="UP000694865">
    <property type="component" value="Unplaced"/>
</dbReference>
<evidence type="ECO:0000313" key="6">
    <source>
        <dbReference type="RefSeq" id="XP_002730494.1"/>
    </source>
</evidence>
<dbReference type="Pfam" id="PF12796">
    <property type="entry name" value="Ank_2"/>
    <property type="match status" value="1"/>
</dbReference>
<dbReference type="InterPro" id="IPR051070">
    <property type="entry name" value="NF-kappa-B_inhibitor"/>
</dbReference>
<sequence>MSTVLHKAILNERLHQTRLLVSLGANIEKRDRDGRTPLMLCTVINNQEYAFKMFMILLRAGAYTNVRDNHGRSVLNYACLYGRVRMLKRLLKEEILELNFTDENGDTPLNHAAISGQLEIVKILVEELTRFGMPVDMRNKQGYTALLLATKHGNYECARVLLNEGNASLSSRDNECFMNAGEWAKYSHEQLTEKMRNRDGMRLYPRSRSAWECTVTPLMHSSPQSSPRTARDFDSASLPPISLCSSPKPSGGLTELRRQQTSLSMLMGSLEERQRNGLISRGVSRRNFRPPSSTTNSSIPTHVLMGSRYMTKGEKGHTMADDLRKLFNLYQQELCYRSVSTPPDVNRTPILFQVPSVVENSRPPVQVPALQEM</sequence>
<feature type="region of interest" description="Disordered" evidence="4">
    <location>
        <begin position="218"/>
        <end position="254"/>
    </location>
</feature>
<dbReference type="PANTHER" id="PTHR46680:SF3">
    <property type="entry name" value="NF-KAPPA-B INHIBITOR CACTUS"/>
    <property type="match status" value="1"/>
</dbReference>
<gene>
    <name evidence="6" type="primary">LOC100375011</name>
</gene>
<organism evidence="5 6">
    <name type="scientific">Saccoglossus kowalevskii</name>
    <name type="common">Acorn worm</name>
    <dbReference type="NCBI Taxonomy" id="10224"/>
    <lineage>
        <taxon>Eukaryota</taxon>
        <taxon>Metazoa</taxon>
        <taxon>Hemichordata</taxon>
        <taxon>Enteropneusta</taxon>
        <taxon>Harrimaniidae</taxon>
        <taxon>Saccoglossus</taxon>
    </lineage>
</organism>